<dbReference type="InterPro" id="IPR024607">
    <property type="entry name" value="Sulfatase_CS"/>
</dbReference>
<dbReference type="PROSITE" id="PS00149">
    <property type="entry name" value="SULFATASE_2"/>
    <property type="match status" value="1"/>
</dbReference>
<keyword evidence="7" id="KW-1185">Reference proteome</keyword>
<dbReference type="InterPro" id="IPR050738">
    <property type="entry name" value="Sulfatase"/>
</dbReference>
<dbReference type="CDD" id="cd16144">
    <property type="entry name" value="ARS_like"/>
    <property type="match status" value="1"/>
</dbReference>
<feature type="domain" description="Sulfatase N-terminal" evidence="5">
    <location>
        <begin position="42"/>
        <end position="352"/>
    </location>
</feature>
<dbReference type="KEGG" id="bsen:DP114_04625"/>
<evidence type="ECO:0000259" key="5">
    <source>
        <dbReference type="Pfam" id="PF00884"/>
    </source>
</evidence>
<evidence type="ECO:0000256" key="4">
    <source>
        <dbReference type="ARBA" id="ARBA00022837"/>
    </source>
</evidence>
<evidence type="ECO:0000256" key="3">
    <source>
        <dbReference type="ARBA" id="ARBA00022801"/>
    </source>
</evidence>
<dbReference type="Pfam" id="PF00884">
    <property type="entry name" value="Sulfatase"/>
    <property type="match status" value="1"/>
</dbReference>
<accession>A0A856M809</accession>
<dbReference type="EMBL" id="CP030118">
    <property type="protein sequence ID" value="QDL07285.1"/>
    <property type="molecule type" value="Genomic_DNA"/>
</dbReference>
<name>A0A856M809_9CYAN</name>
<dbReference type="PANTHER" id="PTHR42693">
    <property type="entry name" value="ARYLSULFATASE FAMILY MEMBER"/>
    <property type="match status" value="1"/>
</dbReference>
<keyword evidence="2" id="KW-0479">Metal-binding</keyword>
<dbReference type="PROSITE" id="PS51318">
    <property type="entry name" value="TAT"/>
    <property type="match status" value="1"/>
</dbReference>
<gene>
    <name evidence="6" type="ORF">DP114_04625</name>
</gene>
<protein>
    <submittedName>
        <fullName evidence="6">Twin-arginine translocation pathway signal protein</fullName>
    </submittedName>
</protein>
<dbReference type="Gene3D" id="3.40.720.10">
    <property type="entry name" value="Alkaline Phosphatase, subunit A"/>
    <property type="match status" value="1"/>
</dbReference>
<keyword evidence="4" id="KW-0106">Calcium</keyword>
<comment type="similarity">
    <text evidence="1">Belongs to the sulfatase family.</text>
</comment>
<dbReference type="RefSeq" id="WP_171975555.1">
    <property type="nucleotide sequence ID" value="NZ_CAWOXK010000001.1"/>
</dbReference>
<dbReference type="Proteomes" id="UP000503129">
    <property type="component" value="Chromosome"/>
</dbReference>
<evidence type="ECO:0000313" key="7">
    <source>
        <dbReference type="Proteomes" id="UP000503129"/>
    </source>
</evidence>
<proteinExistence type="inferred from homology"/>
<evidence type="ECO:0000256" key="2">
    <source>
        <dbReference type="ARBA" id="ARBA00022723"/>
    </source>
</evidence>
<dbReference type="GO" id="GO:0004065">
    <property type="term" value="F:arylsulfatase activity"/>
    <property type="evidence" value="ECO:0007669"/>
    <property type="project" value="TreeGrafter"/>
</dbReference>
<dbReference type="SUPFAM" id="SSF53649">
    <property type="entry name" value="Alkaline phosphatase-like"/>
    <property type="match status" value="1"/>
</dbReference>
<dbReference type="PANTHER" id="PTHR42693:SF53">
    <property type="entry name" value="ENDO-4-O-SULFATASE"/>
    <property type="match status" value="1"/>
</dbReference>
<dbReference type="GO" id="GO:0046872">
    <property type="term" value="F:metal ion binding"/>
    <property type="evidence" value="ECO:0007669"/>
    <property type="project" value="UniProtKB-KW"/>
</dbReference>
<dbReference type="AlphaFoldDB" id="A0A856M809"/>
<dbReference type="InterPro" id="IPR006311">
    <property type="entry name" value="TAT_signal"/>
</dbReference>
<reference evidence="6 7" key="1">
    <citation type="submission" date="2018-06" db="EMBL/GenBank/DDBJ databases">
        <title>Comparative genomics of Brasilonema spp. strains.</title>
        <authorList>
            <person name="Alvarenga D.O."/>
            <person name="Fiore M.F."/>
            <person name="Varani A.M."/>
        </authorList>
    </citation>
    <scope>NUCLEOTIDE SEQUENCE [LARGE SCALE GENOMIC DNA]</scope>
    <source>
        <strain evidence="6 7">CENA114</strain>
    </source>
</reference>
<evidence type="ECO:0000256" key="1">
    <source>
        <dbReference type="ARBA" id="ARBA00008779"/>
    </source>
</evidence>
<sequence length="457" mass="50588">MNKRKLPAIGRRQFVGTALASTVLTLGGSSVFSAVAAKRKRPNILFILTDDLGWGDIGIYGKTYQTPNLDQLAREGTRFTNAYAAQTVCTPTRIGFFTGRYPARLPVGLQEPLAGGETVGLPPEHPTIASLLKANGYQTALVGKWHTGFLPDYGPLKSGFDEFFGNYSGAIDYFTHKDGSGKLDFYEGEVPVEKPGYATDLYTERAVEFLKRPRNQPFYLSLHYNAPHWPWEGPNDEELSRTFYNSNAFTAGGSKETYAAILKSLDDGVGKVLQALKESGQADNTIVIFVSDNGGERYSDIGPFQGRKGGLYEGGIRVPTLIRWPGVIQPNQVNSQVLITFDLTATILTATGTSPDPNYPLDGRNLLPVLLGKKPVSPRTLFWRYKSNIAGRPSGTLQAAVRSGDWKYLRQGENEYLFNLANDEGEQTDLKDNNPKVLQRLRDRFEEWNEQVLPYPA</sequence>
<dbReference type="Gene3D" id="3.30.1120.10">
    <property type="match status" value="1"/>
</dbReference>
<dbReference type="InterPro" id="IPR000917">
    <property type="entry name" value="Sulfatase_N"/>
</dbReference>
<organism evidence="6 7">
    <name type="scientific">Brasilonema sennae CENA114</name>
    <dbReference type="NCBI Taxonomy" id="415709"/>
    <lineage>
        <taxon>Bacteria</taxon>
        <taxon>Bacillati</taxon>
        <taxon>Cyanobacteriota</taxon>
        <taxon>Cyanophyceae</taxon>
        <taxon>Nostocales</taxon>
        <taxon>Scytonemataceae</taxon>
        <taxon>Brasilonema</taxon>
        <taxon>Bromeliae group (in: Brasilonema)</taxon>
    </lineage>
</organism>
<evidence type="ECO:0000313" key="6">
    <source>
        <dbReference type="EMBL" id="QDL07285.1"/>
    </source>
</evidence>
<dbReference type="InterPro" id="IPR017850">
    <property type="entry name" value="Alkaline_phosphatase_core_sf"/>
</dbReference>
<keyword evidence="3" id="KW-0378">Hydrolase</keyword>